<dbReference type="AlphaFoldDB" id="A5ZRG8"/>
<evidence type="ECO:0000313" key="1">
    <source>
        <dbReference type="EMBL" id="EDM87786.1"/>
    </source>
</evidence>
<comment type="caution">
    <text evidence="1">The sequence shown here is derived from an EMBL/GenBank/DDBJ whole genome shotgun (WGS) entry which is preliminary data.</text>
</comment>
<reference evidence="1 2" key="2">
    <citation type="submission" date="2007-04" db="EMBL/GenBank/DDBJ databases">
        <title>Draft genome sequence of Ruminococcus obeum (ATCC 29174).</title>
        <authorList>
            <person name="Sudarsanam P."/>
            <person name="Ley R."/>
            <person name="Guruge J."/>
            <person name="Turnbaugh P.J."/>
            <person name="Mahowald M."/>
            <person name="Liep D."/>
            <person name="Gordon J."/>
        </authorList>
    </citation>
    <scope>NUCLEOTIDE SEQUENCE [LARGE SCALE GENOMIC DNA]</scope>
    <source>
        <strain evidence="1 2">ATCC 29174</strain>
    </source>
</reference>
<dbReference type="EMBL" id="AAVO02000005">
    <property type="protein sequence ID" value="EDM87786.1"/>
    <property type="molecule type" value="Genomic_DNA"/>
</dbReference>
<accession>A5ZRG8</accession>
<sequence>MEFVQIRKRHFFSIGEKTGYEESIWEWLSHPIQCLQPEGTVHNTCTVP</sequence>
<dbReference type="HOGENOM" id="CLU_3150053_0_0_9"/>
<gene>
    <name evidence="1" type="ORF">RUMOBE_01596</name>
</gene>
<evidence type="ECO:0000313" key="2">
    <source>
        <dbReference type="Proteomes" id="UP000006002"/>
    </source>
</evidence>
<organism evidence="1 2">
    <name type="scientific">Blautia obeum ATCC 29174</name>
    <dbReference type="NCBI Taxonomy" id="411459"/>
    <lineage>
        <taxon>Bacteria</taxon>
        <taxon>Bacillati</taxon>
        <taxon>Bacillota</taxon>
        <taxon>Clostridia</taxon>
        <taxon>Lachnospirales</taxon>
        <taxon>Lachnospiraceae</taxon>
        <taxon>Blautia</taxon>
    </lineage>
</organism>
<reference evidence="1 2" key="1">
    <citation type="submission" date="2007-03" db="EMBL/GenBank/DDBJ databases">
        <authorList>
            <person name="Fulton L."/>
            <person name="Clifton S."/>
            <person name="Fulton B."/>
            <person name="Xu J."/>
            <person name="Minx P."/>
            <person name="Pepin K.H."/>
            <person name="Johnson M."/>
            <person name="Thiruvilangam P."/>
            <person name="Bhonagiri V."/>
            <person name="Nash W.E."/>
            <person name="Mardis E.R."/>
            <person name="Wilson R.K."/>
        </authorList>
    </citation>
    <scope>NUCLEOTIDE SEQUENCE [LARGE SCALE GENOMIC DNA]</scope>
    <source>
        <strain evidence="1 2">ATCC 29174</strain>
    </source>
</reference>
<dbReference type="Proteomes" id="UP000006002">
    <property type="component" value="Unassembled WGS sequence"/>
</dbReference>
<name>A5ZRG8_9FIRM</name>
<protein>
    <submittedName>
        <fullName evidence="1">Uncharacterized protein</fullName>
    </submittedName>
</protein>
<proteinExistence type="predicted"/>